<feature type="domain" description="Pectinesterase catalytic" evidence="13">
    <location>
        <begin position="29"/>
        <end position="314"/>
    </location>
</feature>
<keyword evidence="6 12" id="KW-0378">Hydrolase</keyword>
<dbReference type="InterPro" id="IPR033131">
    <property type="entry name" value="Pectinesterase_Asp_AS"/>
</dbReference>
<comment type="function">
    <text evidence="10 12">Acts in the modification of cell walls via demethylesterification of cell wall pectin.</text>
</comment>
<feature type="active site" evidence="11">
    <location>
        <position position="178"/>
    </location>
</feature>
<comment type="caution">
    <text evidence="14">The sequence shown here is derived from an EMBL/GenBank/DDBJ whole genome shotgun (WGS) entry which is preliminary data.</text>
</comment>
<evidence type="ECO:0000256" key="5">
    <source>
        <dbReference type="ARBA" id="ARBA00022512"/>
    </source>
</evidence>
<dbReference type="SUPFAM" id="SSF51126">
    <property type="entry name" value="Pectin lyase-like"/>
    <property type="match status" value="1"/>
</dbReference>
<keyword evidence="12" id="KW-0964">Secreted</keyword>
<dbReference type="InterPro" id="IPR018040">
    <property type="entry name" value="Pectinesterase_Tyr_AS"/>
</dbReference>
<keyword evidence="7 12" id="KW-0063">Aspartyl esterase</keyword>
<dbReference type="GO" id="GO:0042545">
    <property type="term" value="P:cell wall modification"/>
    <property type="evidence" value="ECO:0007669"/>
    <property type="project" value="UniProtKB-UniRule"/>
</dbReference>
<dbReference type="PROSITE" id="PS00800">
    <property type="entry name" value="PECTINESTERASE_1"/>
    <property type="match status" value="1"/>
</dbReference>
<evidence type="ECO:0000256" key="11">
    <source>
        <dbReference type="PROSITE-ProRule" id="PRU10040"/>
    </source>
</evidence>
<dbReference type="PROSITE" id="PS00503">
    <property type="entry name" value="PECTINESTERASE_2"/>
    <property type="match status" value="1"/>
</dbReference>
<evidence type="ECO:0000259" key="13">
    <source>
        <dbReference type="Pfam" id="PF01095"/>
    </source>
</evidence>
<comment type="catalytic activity">
    <reaction evidence="9 12">
        <text>[(1-&gt;4)-alpha-D-galacturonosyl methyl ester](n) + n H2O = [(1-&gt;4)-alpha-D-galacturonosyl](n) + n methanol + n H(+)</text>
        <dbReference type="Rhea" id="RHEA:22380"/>
        <dbReference type="Rhea" id="RHEA-COMP:14570"/>
        <dbReference type="Rhea" id="RHEA-COMP:14573"/>
        <dbReference type="ChEBI" id="CHEBI:15377"/>
        <dbReference type="ChEBI" id="CHEBI:15378"/>
        <dbReference type="ChEBI" id="CHEBI:17790"/>
        <dbReference type="ChEBI" id="CHEBI:140522"/>
        <dbReference type="ChEBI" id="CHEBI:140523"/>
        <dbReference type="EC" id="3.1.1.11"/>
    </reaction>
</comment>
<protein>
    <recommendedName>
        <fullName evidence="4 12">Pectinesterase</fullName>
        <ecNumber evidence="4 12">3.1.1.11</ecNumber>
    </recommendedName>
</protein>
<dbReference type="Proteomes" id="UP001293593">
    <property type="component" value="Unassembled WGS sequence"/>
</dbReference>
<dbReference type="FunFam" id="2.160.20.10:FF:000013">
    <property type="entry name" value="Pectinesterase"/>
    <property type="match status" value="1"/>
</dbReference>
<comment type="similarity">
    <text evidence="3">Belongs to the pectinesterase family.</text>
</comment>
<organism evidence="14 15">
    <name type="scientific">Acacia crassicarpa</name>
    <name type="common">northern wattle</name>
    <dbReference type="NCBI Taxonomy" id="499986"/>
    <lineage>
        <taxon>Eukaryota</taxon>
        <taxon>Viridiplantae</taxon>
        <taxon>Streptophyta</taxon>
        <taxon>Embryophyta</taxon>
        <taxon>Tracheophyta</taxon>
        <taxon>Spermatophyta</taxon>
        <taxon>Magnoliopsida</taxon>
        <taxon>eudicotyledons</taxon>
        <taxon>Gunneridae</taxon>
        <taxon>Pentapetalae</taxon>
        <taxon>rosids</taxon>
        <taxon>fabids</taxon>
        <taxon>Fabales</taxon>
        <taxon>Fabaceae</taxon>
        <taxon>Caesalpinioideae</taxon>
        <taxon>mimosoid clade</taxon>
        <taxon>Acacieae</taxon>
        <taxon>Acacia</taxon>
    </lineage>
</organism>
<evidence type="ECO:0000256" key="12">
    <source>
        <dbReference type="RuleBase" id="RU000589"/>
    </source>
</evidence>
<evidence type="ECO:0000256" key="1">
    <source>
        <dbReference type="ARBA" id="ARBA00004191"/>
    </source>
</evidence>
<dbReference type="EC" id="3.1.1.11" evidence="4 12"/>
<comment type="pathway">
    <text evidence="2 12">Glycan metabolism; pectin degradation; 2-dehydro-3-deoxy-D-gluconate from pectin: step 1/5.</text>
</comment>
<dbReference type="GO" id="GO:0030599">
    <property type="term" value="F:pectinesterase activity"/>
    <property type="evidence" value="ECO:0007669"/>
    <property type="project" value="UniProtKB-UniRule"/>
</dbReference>
<dbReference type="PANTHER" id="PTHR31321">
    <property type="entry name" value="ACYL-COA THIOESTER HYDROLASE YBHC-RELATED"/>
    <property type="match status" value="1"/>
</dbReference>
<gene>
    <name evidence="14" type="ORF">QN277_007753</name>
</gene>
<reference evidence="14" key="1">
    <citation type="submission" date="2023-10" db="EMBL/GenBank/DDBJ databases">
        <title>Chromosome-level genome of the transformable northern wattle, Acacia crassicarpa.</title>
        <authorList>
            <person name="Massaro I."/>
            <person name="Sinha N.R."/>
            <person name="Poethig S."/>
            <person name="Leichty A.R."/>
        </authorList>
    </citation>
    <scope>NUCLEOTIDE SEQUENCE</scope>
    <source>
        <strain evidence="14">Acra3RX</strain>
        <tissue evidence="14">Leaf</tissue>
    </source>
</reference>
<dbReference type="Gene3D" id="2.160.20.10">
    <property type="entry name" value="Single-stranded right-handed beta-helix, Pectin lyase-like"/>
    <property type="match status" value="1"/>
</dbReference>
<evidence type="ECO:0000256" key="3">
    <source>
        <dbReference type="ARBA" id="ARBA00008891"/>
    </source>
</evidence>
<keyword evidence="8" id="KW-0325">Glycoprotein</keyword>
<keyword evidence="12" id="KW-0961">Cell wall biogenesis/degradation</keyword>
<dbReference type="PANTHER" id="PTHR31321:SF76">
    <property type="entry name" value="PECTINESTERASE 10-RELATED"/>
    <property type="match status" value="1"/>
</dbReference>
<proteinExistence type="inferred from homology"/>
<comment type="subcellular location">
    <subcellularLocation>
        <location evidence="1 12">Secreted</location>
        <location evidence="1 12">Cell wall</location>
    </subcellularLocation>
</comment>
<evidence type="ECO:0000313" key="15">
    <source>
        <dbReference type="Proteomes" id="UP001293593"/>
    </source>
</evidence>
<evidence type="ECO:0000256" key="4">
    <source>
        <dbReference type="ARBA" id="ARBA00013229"/>
    </source>
</evidence>
<evidence type="ECO:0000256" key="9">
    <source>
        <dbReference type="ARBA" id="ARBA00047928"/>
    </source>
</evidence>
<accession>A0AAE1M948</accession>
<evidence type="ECO:0000256" key="6">
    <source>
        <dbReference type="ARBA" id="ARBA00022801"/>
    </source>
</evidence>
<keyword evidence="5 12" id="KW-0134">Cell wall</keyword>
<dbReference type="InterPro" id="IPR000070">
    <property type="entry name" value="Pectinesterase_cat"/>
</dbReference>
<dbReference type="AlphaFoldDB" id="A0AAE1M948"/>
<evidence type="ECO:0000256" key="10">
    <source>
        <dbReference type="ARBA" id="ARBA00057335"/>
    </source>
</evidence>
<evidence type="ECO:0000313" key="14">
    <source>
        <dbReference type="EMBL" id="KAK4258292.1"/>
    </source>
</evidence>
<evidence type="ECO:0000256" key="2">
    <source>
        <dbReference type="ARBA" id="ARBA00005184"/>
    </source>
</evidence>
<dbReference type="InterPro" id="IPR011050">
    <property type="entry name" value="Pectin_lyase_fold/virulence"/>
</dbReference>
<dbReference type="Pfam" id="PF01095">
    <property type="entry name" value="Pectinesterase"/>
    <property type="match status" value="1"/>
</dbReference>
<evidence type="ECO:0000256" key="7">
    <source>
        <dbReference type="ARBA" id="ARBA00023085"/>
    </source>
</evidence>
<sequence length="324" mass="36117">MCLGLLGSELANAQFYQKVGGKLVPYRKIIVDPAGTGNFTTIQKAINSVPSNNNYWVSIYIKAGIYREKVRIPDDKPYIVLKGAGKNRTIVVWDDHKPVVETSTFSLLADNVVVKCLSFQNSYNNPINNNPRNAAVAAMVAGDKASFYRVGFYGLQDTLWDAQGRHYYKLCTIQGAVDFIFGAGQSIFERCSISVIAGALDGLPGFITAQGRTNPNDANGFVFKYCNVFGNGTTYLGRPWRSYSRVLFYKTNMSQVVEPEGWKPWNFSTNVKQVTFAEYGCFGPGSNTSQRVSWSKTNLDSMFVKQMANMSFIDSEGWLQNQLF</sequence>
<evidence type="ECO:0000256" key="8">
    <source>
        <dbReference type="ARBA" id="ARBA00023180"/>
    </source>
</evidence>
<name>A0AAE1M948_9FABA</name>
<dbReference type="GO" id="GO:0045490">
    <property type="term" value="P:pectin catabolic process"/>
    <property type="evidence" value="ECO:0007669"/>
    <property type="project" value="UniProtKB-UniRule"/>
</dbReference>
<keyword evidence="15" id="KW-1185">Reference proteome</keyword>
<dbReference type="EMBL" id="JAWXYG010000012">
    <property type="protein sequence ID" value="KAK4258292.1"/>
    <property type="molecule type" value="Genomic_DNA"/>
</dbReference>
<dbReference type="InterPro" id="IPR012334">
    <property type="entry name" value="Pectin_lyas_fold"/>
</dbReference>